<comment type="caution">
    <text evidence="2">The sequence shown here is derived from an EMBL/GenBank/DDBJ whole genome shotgun (WGS) entry which is preliminary data.</text>
</comment>
<keyword evidence="1" id="KW-0812">Transmembrane</keyword>
<dbReference type="Proteomes" id="UP000279236">
    <property type="component" value="Unassembled WGS sequence"/>
</dbReference>
<dbReference type="RefSeq" id="XP_028474804.1">
    <property type="nucleotide sequence ID" value="XM_028624636.1"/>
</dbReference>
<dbReference type="OrthoDB" id="2588793at2759"/>
<sequence>MNPSTALPRPRGVLALATVLGVVVLVSLILDSQLVFSERPLVATTYEAAVAVVKSSVGQSSSCPAHCPSDPFVQPGMLHWSKNGNDNETRWMPFPTAKYQWEVMPDALHLPLNDTIPPEVWQNAPEQYTARLERHDDAWDWMRNRTVIFVGELEVEQLCEIIGGRKEPWGGHTGGLCYVERLDLLVMNWFMYGMVDSEGGWPEGEAKPATFENRINEVMLPKMREAGFGGRKVSLSVVSSLFWDDAFLSIERGRLNKDVGEAHGYLWNEIAWHRGRVRELIQFMRGLFGSDLPLMFRTRQLRLQHDHFKVLRIFQLDQGCRAIAKEMAVRLFTWGGKLEGYDKFYDDDQHYGKGPNTYVFGDMMFFYLHRAITPGCWKCHQWDD</sequence>
<keyword evidence="1" id="KW-1133">Transmembrane helix</keyword>
<organism evidence="2 3">
    <name type="scientific">Apiotrichum porosum</name>
    <dbReference type="NCBI Taxonomy" id="105984"/>
    <lineage>
        <taxon>Eukaryota</taxon>
        <taxon>Fungi</taxon>
        <taxon>Dikarya</taxon>
        <taxon>Basidiomycota</taxon>
        <taxon>Agaricomycotina</taxon>
        <taxon>Tremellomycetes</taxon>
        <taxon>Trichosporonales</taxon>
        <taxon>Trichosporonaceae</taxon>
        <taxon>Apiotrichum</taxon>
    </lineage>
</organism>
<evidence type="ECO:0000313" key="2">
    <source>
        <dbReference type="EMBL" id="RSH79695.1"/>
    </source>
</evidence>
<protein>
    <submittedName>
        <fullName evidence="2">Uncharacterized protein</fullName>
    </submittedName>
</protein>
<accession>A0A427XLE4</accession>
<keyword evidence="3" id="KW-1185">Reference proteome</keyword>
<dbReference type="GeneID" id="39593890"/>
<evidence type="ECO:0000256" key="1">
    <source>
        <dbReference type="SAM" id="Phobius"/>
    </source>
</evidence>
<proteinExistence type="predicted"/>
<reference evidence="2 3" key="1">
    <citation type="submission" date="2018-11" db="EMBL/GenBank/DDBJ databases">
        <title>Genome sequence of Apiotrichum porosum DSM 27194.</title>
        <authorList>
            <person name="Aliyu H."/>
            <person name="Gorte O."/>
            <person name="Ochsenreither K."/>
        </authorList>
    </citation>
    <scope>NUCLEOTIDE SEQUENCE [LARGE SCALE GENOMIC DNA]</scope>
    <source>
        <strain evidence="2 3">DSM 27194</strain>
    </source>
</reference>
<dbReference type="AlphaFoldDB" id="A0A427XLE4"/>
<name>A0A427XLE4_9TREE</name>
<gene>
    <name evidence="2" type="ORF">EHS24_009347</name>
</gene>
<feature type="transmembrane region" description="Helical" evidence="1">
    <location>
        <begin position="12"/>
        <end position="30"/>
    </location>
</feature>
<dbReference type="EMBL" id="RSCE01000009">
    <property type="protein sequence ID" value="RSH79695.1"/>
    <property type="molecule type" value="Genomic_DNA"/>
</dbReference>
<evidence type="ECO:0000313" key="3">
    <source>
        <dbReference type="Proteomes" id="UP000279236"/>
    </source>
</evidence>
<keyword evidence="1" id="KW-0472">Membrane</keyword>
<dbReference type="STRING" id="105984.A0A427XLE4"/>